<dbReference type="InterPro" id="IPR031314">
    <property type="entry name" value="DNK_dom"/>
</dbReference>
<dbReference type="Pfam" id="PF01712">
    <property type="entry name" value="dNK"/>
    <property type="match status" value="1"/>
</dbReference>
<dbReference type="EMBL" id="WUBS01000033">
    <property type="protein sequence ID" value="NDL66056.1"/>
    <property type="molecule type" value="Genomic_DNA"/>
</dbReference>
<dbReference type="Proteomes" id="UP000461443">
    <property type="component" value="Unassembled WGS sequence"/>
</dbReference>
<sequence>MRYDYLYMDPWSALHKKKNDTRKPLYICLSGNSGVGKSTLLRKLSVYLYRDDHDTIALDEKAVHHHLLPYLFDDTAHFGYLIQLNFMIQRSLLIKSWLAKGFNLVMERSHLEDYIFINFMFKAGYITESQHKSYMSLWYELNEITPIPDLIVFLDFDTEQSLKNLQQDELSGIRPQEFPNNVVKNKWITGWHSEYLHFTQNLPPLLQQRVFTCTSPGTVESLSDKVIEKIHDIRRLHASEDHSLSTY</sequence>
<protein>
    <submittedName>
        <fullName evidence="2">Deoxynucleoside kinase</fullName>
    </submittedName>
</protein>
<dbReference type="GO" id="GO:0005737">
    <property type="term" value="C:cytoplasm"/>
    <property type="evidence" value="ECO:0007669"/>
    <property type="project" value="TreeGrafter"/>
</dbReference>
<dbReference type="InterPro" id="IPR050566">
    <property type="entry name" value="Deoxyribonucleoside_kinase"/>
</dbReference>
<dbReference type="Gene3D" id="3.40.50.300">
    <property type="entry name" value="P-loop containing nucleotide triphosphate hydrolases"/>
    <property type="match status" value="1"/>
</dbReference>
<keyword evidence="2" id="KW-0808">Transferase</keyword>
<dbReference type="InterPro" id="IPR027417">
    <property type="entry name" value="P-loop_NTPase"/>
</dbReference>
<reference evidence="2 3" key="1">
    <citation type="submission" date="2019-12" db="EMBL/GenBank/DDBJ databases">
        <authorList>
            <person name="Lee S.D."/>
        </authorList>
    </citation>
    <scope>NUCLEOTIDE SEQUENCE [LARGE SCALE GENOMIC DNA]</scope>
    <source>
        <strain evidence="2 3">SAP-6</strain>
    </source>
</reference>
<dbReference type="PANTHER" id="PTHR10513">
    <property type="entry name" value="DEOXYNUCLEOSIDE KINASE"/>
    <property type="match status" value="1"/>
</dbReference>
<dbReference type="PANTHER" id="PTHR10513:SF35">
    <property type="entry name" value="DEOXYADENOSINE KINASE"/>
    <property type="match status" value="1"/>
</dbReference>
<name>A0A845ST99_9GAMM</name>
<proteinExistence type="predicted"/>
<evidence type="ECO:0000313" key="3">
    <source>
        <dbReference type="Proteomes" id="UP000461443"/>
    </source>
</evidence>
<evidence type="ECO:0000313" key="2">
    <source>
        <dbReference type="EMBL" id="NDL66056.1"/>
    </source>
</evidence>
<keyword evidence="2" id="KW-0418">Kinase</keyword>
<accession>A0A845ST99</accession>
<gene>
    <name evidence="2" type="ORF">GRH90_25375</name>
</gene>
<feature type="domain" description="Deoxynucleoside kinase" evidence="1">
    <location>
        <begin position="27"/>
        <end position="167"/>
    </location>
</feature>
<evidence type="ECO:0000259" key="1">
    <source>
        <dbReference type="Pfam" id="PF01712"/>
    </source>
</evidence>
<organism evidence="2 3">
    <name type="scientific">Acerihabitans arboris</name>
    <dbReference type="NCBI Taxonomy" id="2691583"/>
    <lineage>
        <taxon>Bacteria</taxon>
        <taxon>Pseudomonadati</taxon>
        <taxon>Pseudomonadota</taxon>
        <taxon>Gammaproteobacteria</taxon>
        <taxon>Enterobacterales</taxon>
        <taxon>Pectobacteriaceae</taxon>
        <taxon>Acerihabitans</taxon>
    </lineage>
</organism>
<dbReference type="SUPFAM" id="SSF52540">
    <property type="entry name" value="P-loop containing nucleoside triphosphate hydrolases"/>
    <property type="match status" value="1"/>
</dbReference>
<comment type="caution">
    <text evidence="2">The sequence shown here is derived from an EMBL/GenBank/DDBJ whole genome shotgun (WGS) entry which is preliminary data.</text>
</comment>
<dbReference type="AlphaFoldDB" id="A0A845ST99"/>
<reference evidence="2 3" key="2">
    <citation type="submission" date="2020-02" db="EMBL/GenBank/DDBJ databases">
        <title>The new genus of Enterobacteriales.</title>
        <authorList>
            <person name="Kim I.S."/>
        </authorList>
    </citation>
    <scope>NUCLEOTIDE SEQUENCE [LARGE SCALE GENOMIC DNA]</scope>
    <source>
        <strain evidence="2 3">SAP-6</strain>
    </source>
</reference>
<keyword evidence="3" id="KW-1185">Reference proteome</keyword>
<dbReference type="GO" id="GO:0019136">
    <property type="term" value="F:deoxynucleoside kinase activity"/>
    <property type="evidence" value="ECO:0007669"/>
    <property type="project" value="TreeGrafter"/>
</dbReference>